<dbReference type="SUPFAM" id="SSF48452">
    <property type="entry name" value="TPR-like"/>
    <property type="match status" value="2"/>
</dbReference>
<dbReference type="Gene3D" id="1.10.238.10">
    <property type="entry name" value="EF-hand"/>
    <property type="match status" value="1"/>
</dbReference>
<reference evidence="3" key="1">
    <citation type="submission" date="2023-04" db="EMBL/GenBank/DDBJ databases">
        <authorList>
            <person name="Vijverberg K."/>
            <person name="Xiong W."/>
            <person name="Schranz E."/>
        </authorList>
    </citation>
    <scope>NUCLEOTIDE SEQUENCE</scope>
</reference>
<dbReference type="InterPro" id="IPR002048">
    <property type="entry name" value="EF_hand_dom"/>
</dbReference>
<dbReference type="SUPFAM" id="SSF47473">
    <property type="entry name" value="EF-hand"/>
    <property type="match status" value="1"/>
</dbReference>
<dbReference type="FunFam" id="1.25.40.10:FF:000466">
    <property type="entry name" value="Putative TPR repeat-containing protein"/>
    <property type="match status" value="1"/>
</dbReference>
<feature type="domain" description="EF-hand" evidence="2">
    <location>
        <begin position="6"/>
        <end position="41"/>
    </location>
</feature>
<dbReference type="InterPro" id="IPR011992">
    <property type="entry name" value="EF-hand-dom_pair"/>
</dbReference>
<dbReference type="FunFam" id="1.10.238.10:FF:000173">
    <property type="entry name" value="uncharacterized TPR repeat-containing protein At1g05150-like"/>
    <property type="match status" value="1"/>
</dbReference>
<feature type="repeat" description="TPR" evidence="1">
    <location>
        <begin position="344"/>
        <end position="377"/>
    </location>
</feature>
<evidence type="ECO:0000313" key="4">
    <source>
        <dbReference type="Proteomes" id="UP001177003"/>
    </source>
</evidence>
<dbReference type="PROSITE" id="PS50005">
    <property type="entry name" value="TPR"/>
    <property type="match status" value="3"/>
</dbReference>
<accession>A0AA35YWM5</accession>
<dbReference type="Pfam" id="PF13181">
    <property type="entry name" value="TPR_8"/>
    <property type="match status" value="1"/>
</dbReference>
<dbReference type="PANTHER" id="PTHR45081">
    <property type="entry name" value="EF HAND FAMILY PROTEIN, PUTATIVE, EXPRESSED-RELATED"/>
    <property type="match status" value="1"/>
</dbReference>
<gene>
    <name evidence="3" type="ORF">LSALG_LOCUS21318</name>
</gene>
<keyword evidence="4" id="KW-1185">Reference proteome</keyword>
<evidence type="ECO:0000256" key="1">
    <source>
        <dbReference type="PROSITE-ProRule" id="PRU00339"/>
    </source>
</evidence>
<evidence type="ECO:0000259" key="2">
    <source>
        <dbReference type="PROSITE" id="PS50222"/>
    </source>
</evidence>
<keyword evidence="1" id="KW-0802">TPR repeat</keyword>
<dbReference type="AlphaFoldDB" id="A0AA35YWM5"/>
<protein>
    <recommendedName>
        <fullName evidence="2">EF-hand domain-containing protein</fullName>
    </recommendedName>
</protein>
<organism evidence="3 4">
    <name type="scientific">Lactuca saligna</name>
    <name type="common">Willowleaf lettuce</name>
    <dbReference type="NCBI Taxonomy" id="75948"/>
    <lineage>
        <taxon>Eukaryota</taxon>
        <taxon>Viridiplantae</taxon>
        <taxon>Streptophyta</taxon>
        <taxon>Embryophyta</taxon>
        <taxon>Tracheophyta</taxon>
        <taxon>Spermatophyta</taxon>
        <taxon>Magnoliopsida</taxon>
        <taxon>eudicotyledons</taxon>
        <taxon>Gunneridae</taxon>
        <taxon>Pentapetalae</taxon>
        <taxon>asterids</taxon>
        <taxon>campanulids</taxon>
        <taxon>Asterales</taxon>
        <taxon>Asteraceae</taxon>
        <taxon>Cichorioideae</taxon>
        <taxon>Cichorieae</taxon>
        <taxon>Lactucinae</taxon>
        <taxon>Lactuca</taxon>
    </lineage>
</organism>
<evidence type="ECO:0000313" key="3">
    <source>
        <dbReference type="EMBL" id="CAI9281631.1"/>
    </source>
</evidence>
<proteinExistence type="predicted"/>
<feature type="repeat" description="TPR" evidence="1">
    <location>
        <begin position="412"/>
        <end position="445"/>
    </location>
</feature>
<dbReference type="PROSITE" id="PS50222">
    <property type="entry name" value="EF_HAND_2"/>
    <property type="match status" value="1"/>
</dbReference>
<dbReference type="FunFam" id="1.25.40.10:FF:000332">
    <property type="entry name" value="Putative tpr repeat-containing protein"/>
    <property type="match status" value="1"/>
</dbReference>
<dbReference type="InterPro" id="IPR011990">
    <property type="entry name" value="TPR-like_helical_dom_sf"/>
</dbReference>
<dbReference type="PANTHER" id="PTHR45081:SF1">
    <property type="entry name" value="EF HAND FAMILY PROTEIN, PUTATIVE, EXPRESSED-RELATED"/>
    <property type="match status" value="1"/>
</dbReference>
<dbReference type="GO" id="GO:0005886">
    <property type="term" value="C:plasma membrane"/>
    <property type="evidence" value="ECO:0007669"/>
    <property type="project" value="TreeGrafter"/>
</dbReference>
<dbReference type="EMBL" id="OX465080">
    <property type="protein sequence ID" value="CAI9281631.1"/>
    <property type="molecule type" value="Genomic_DNA"/>
</dbReference>
<sequence length="815" mass="91192">MTTRGSRSEKVRRIFQQFDFNRDGGLNREEMSALVVAVNPRVKFSDEQISAILDEVFRTYGDFIDGEKGLTYDGLLRTYDDGAGDVDRDFEALALEMKTDDDNEAASSLALEEASTSSVLERASSAGPQKSHRTAAWAASPNHGIIFDDTWKLVDDLEILIKRLKSKQTKDGKPKGENFDVYSDPGWSRELGPSSEIDKRIIWEESGHDYGVFVKELGALRSRADGSRSREEAFDGHMALGRVLYDQQLFKESLVCFKRACELQPTDVRPHFRAGNCYYVIGQHSEAKSEFISALDAAEAGGNQWSYLLPQIHVNLGISLEGEGMVISACEHYREAAILCPTHFRALKLLGSALFGVGEYKAAIKALEEAIYMKNDYADAHCDLASALHAIGDDENAIKEFQKAIDLKPGHVDALYNLGGLYMDMGRYQRASEVYTRVLGVWPNHWRAQLNKAVSLLGAGETEEAKRALKEALKMTNRIELYDAISHMKQLQKKKLKGNGNGNGNGNDDSFVVVEPSKFKTISERTTLRHDLATALDIRSFQRTTRLIRCDVDLLKKEMNENETPLTYSGTGLPEKSIRKAALESVLRRLLGFLKPETFVGSVKEINLKILTVLDESESGRVDLGMFFAILAPICGGSPEKRKRVAFDSLLWRPINEQQQGATKGQIKRVDALHYIKLLRLVYIPSQGTSELLEIHGGTDDSMVSFTEFVAMFDDSDWGFGILSTLLKLEISDRNRHGKQSCSVCRYPIIGSRFKEMKSGFSLCGQCYSEGKVPMSYKLDEYRFKEYVKESDAMKDKCMWFSLQKSSSGGATTNL</sequence>
<dbReference type="InterPro" id="IPR019734">
    <property type="entry name" value="TPR_rpt"/>
</dbReference>
<dbReference type="Gene3D" id="1.25.40.10">
    <property type="entry name" value="Tetratricopeptide repeat domain"/>
    <property type="match status" value="2"/>
</dbReference>
<feature type="repeat" description="TPR" evidence="1">
    <location>
        <begin position="378"/>
        <end position="411"/>
    </location>
</feature>
<dbReference type="SMART" id="SM00028">
    <property type="entry name" value="TPR"/>
    <property type="match status" value="7"/>
</dbReference>
<dbReference type="Proteomes" id="UP001177003">
    <property type="component" value="Chromosome 4"/>
</dbReference>
<name>A0AA35YWM5_LACSI</name>
<dbReference type="Pfam" id="PF13414">
    <property type="entry name" value="TPR_11"/>
    <property type="match status" value="1"/>
</dbReference>
<dbReference type="GO" id="GO:0005509">
    <property type="term" value="F:calcium ion binding"/>
    <property type="evidence" value="ECO:0007669"/>
    <property type="project" value="InterPro"/>
</dbReference>
<dbReference type="PROSITE" id="PS50293">
    <property type="entry name" value="TPR_REGION"/>
    <property type="match status" value="1"/>
</dbReference>